<evidence type="ECO:0000313" key="1">
    <source>
        <dbReference type="EMBL" id="MBX20599.1"/>
    </source>
</evidence>
<accession>A0A2P2LRJ4</accession>
<proteinExistence type="predicted"/>
<organism evidence="1">
    <name type="scientific">Rhizophora mucronata</name>
    <name type="common">Asiatic mangrove</name>
    <dbReference type="NCBI Taxonomy" id="61149"/>
    <lineage>
        <taxon>Eukaryota</taxon>
        <taxon>Viridiplantae</taxon>
        <taxon>Streptophyta</taxon>
        <taxon>Embryophyta</taxon>
        <taxon>Tracheophyta</taxon>
        <taxon>Spermatophyta</taxon>
        <taxon>Magnoliopsida</taxon>
        <taxon>eudicotyledons</taxon>
        <taxon>Gunneridae</taxon>
        <taxon>Pentapetalae</taxon>
        <taxon>rosids</taxon>
        <taxon>fabids</taxon>
        <taxon>Malpighiales</taxon>
        <taxon>Rhizophoraceae</taxon>
        <taxon>Rhizophora</taxon>
    </lineage>
</organism>
<name>A0A2P2LRJ4_RHIMU</name>
<protein>
    <submittedName>
        <fullName evidence="1">AMP deaminase-like isoform X1</fullName>
    </submittedName>
</protein>
<sequence length="12" mass="1452">MRRSSTWSTARL</sequence>
<reference evidence="1" key="1">
    <citation type="submission" date="2018-02" db="EMBL/GenBank/DDBJ databases">
        <title>Rhizophora mucronata_Transcriptome.</title>
        <authorList>
            <person name="Meera S.P."/>
            <person name="Sreeshan A."/>
            <person name="Augustine A."/>
        </authorList>
    </citation>
    <scope>NUCLEOTIDE SEQUENCE</scope>
    <source>
        <tissue evidence="1">Leaf</tissue>
    </source>
</reference>
<dbReference type="EMBL" id="GGEC01040115">
    <property type="protein sequence ID" value="MBX20599.1"/>
    <property type="molecule type" value="Transcribed_RNA"/>
</dbReference>